<feature type="region of interest" description="Disordered" evidence="1">
    <location>
        <begin position="1"/>
        <end position="27"/>
    </location>
</feature>
<sequence>MNYDPIHDTYTAPDPVDPPYSAASPPLQPVNAAPLLSEDIKPQLPIVPQGQSLQVHPQYVQPPPQLHPQISVAQPLPGLVPLQPIQPSQIHVSQNVLNPLQGLDPSDEKLLLDPSLAVKPPANANLGVEIDSPEVELGMLPPNFRFVSKGFKHLKKSDGEPFWRKDIQYEFLHELFTDKLQVFTNSFPHCEVPNAANGPKLTFAELYVRTLAESLKSSKVLRERLIKDTEMGIAVSKVCLLVNAGRMNTTVNFVPDMRSALRTYHLIPSLQTDKDGQTKPLQDTPRLKTILKAVCDGQDHLQTLLDLLRDPPQSKPNTNVIKLIFLMSTFFQNIPFHYDDSYDHDSFLEKLRFIKASPGPQNKFMEFFLNDEIYPANRARRFLWLMYTYLETSFTAEELEKNPFNPKLIPPIEFIPDAEVASHDIDLDFEVEYAIKMYHTRMLHLHEDVNNTNPKRGNKSKRERLKIRKQLSSEELLRPTTQADDEMEDLMVDDTLHGDDAESADEIEQTEEQARPNYIQKYVADRVKRKKPTPSVGSLVDENKKPLDAEMRWVNPEFPIAGLPDIVKKYAVCTTDIEVQPLTRDSLTSTAKRRVIANKSKGYVSQVSKVTPDFAERREEYLKWMHRYFQYKKDTGNGLLGIEWEDLRSDLVNGVEAYLYQQKGKMLVNHHYDEQMEEERYENGEPELLKRENFVTGIDVLPGDSSPVDIGSIDKIGSGYVAVHDFNNANERTTYEHLLITLVDELIKQNGLMCRSKPHHIKFDLENETLTML</sequence>
<proteinExistence type="predicted"/>
<evidence type="ECO:0000256" key="1">
    <source>
        <dbReference type="SAM" id="MobiDB-lite"/>
    </source>
</evidence>
<feature type="compositionally biased region" description="Basic residues" evidence="1">
    <location>
        <begin position="456"/>
        <end position="469"/>
    </location>
</feature>
<evidence type="ECO:0000313" key="2">
    <source>
        <dbReference type="EMBL" id="SGZ51268.1"/>
    </source>
</evidence>
<dbReference type="AlphaFoldDB" id="A0A1L0D448"/>
<dbReference type="InterPro" id="IPR038014">
    <property type="entry name" value="Ies1"/>
</dbReference>
<dbReference type="Proteomes" id="UP000182259">
    <property type="component" value="Chromosome II"/>
</dbReference>
<reference evidence="2 3" key="1">
    <citation type="submission" date="2016-10" db="EMBL/GenBank/DDBJ databases">
        <authorList>
            <person name="de Groot N.N."/>
        </authorList>
    </citation>
    <scope>NUCLEOTIDE SEQUENCE [LARGE SCALE GENOMIC DNA]</scope>
    <source>
        <strain evidence="2 3">PYCC 4715</strain>
    </source>
</reference>
<name>A0A1L0D448_9ASCO</name>
<accession>A0A1L0D448</accession>
<dbReference type="GO" id="GO:0031011">
    <property type="term" value="C:Ino80 complex"/>
    <property type="evidence" value="ECO:0007669"/>
    <property type="project" value="InterPro"/>
</dbReference>
<dbReference type="PANTHER" id="PTHR37287">
    <property type="entry name" value="INO EIGHTY SUBUNIT 1"/>
    <property type="match status" value="1"/>
</dbReference>
<dbReference type="PANTHER" id="PTHR37287:SF1">
    <property type="entry name" value="INO EIGHTY SUBUNIT 1"/>
    <property type="match status" value="1"/>
</dbReference>
<dbReference type="EMBL" id="LT635765">
    <property type="protein sequence ID" value="SGZ51268.1"/>
    <property type="molecule type" value="Genomic_DNA"/>
</dbReference>
<protein>
    <submittedName>
        <fullName evidence="2">CIC11C00000002921</fullName>
    </submittedName>
</protein>
<evidence type="ECO:0000313" key="3">
    <source>
        <dbReference type="Proteomes" id="UP000182259"/>
    </source>
</evidence>
<feature type="region of interest" description="Disordered" evidence="1">
    <location>
        <begin position="449"/>
        <end position="487"/>
    </location>
</feature>
<organism evidence="2 3">
    <name type="scientific">Sungouiella intermedia</name>
    <dbReference type="NCBI Taxonomy" id="45354"/>
    <lineage>
        <taxon>Eukaryota</taxon>
        <taxon>Fungi</taxon>
        <taxon>Dikarya</taxon>
        <taxon>Ascomycota</taxon>
        <taxon>Saccharomycotina</taxon>
        <taxon>Pichiomycetes</taxon>
        <taxon>Metschnikowiaceae</taxon>
        <taxon>Sungouiella</taxon>
    </lineage>
</organism>
<gene>
    <name evidence="2" type="ORF">SAMEA4029009_CIC11G00000002921</name>
</gene>